<organism evidence="3 4">
    <name type="scientific">Frondihabitans peucedani</name>
    <dbReference type="NCBI Taxonomy" id="598626"/>
    <lineage>
        <taxon>Bacteria</taxon>
        <taxon>Bacillati</taxon>
        <taxon>Actinomycetota</taxon>
        <taxon>Actinomycetes</taxon>
        <taxon>Micrococcales</taxon>
        <taxon>Microbacteriaceae</taxon>
        <taxon>Frondihabitans</taxon>
    </lineage>
</organism>
<dbReference type="Gene3D" id="2.40.260.10">
    <property type="entry name" value="Sortase"/>
    <property type="match status" value="1"/>
</dbReference>
<evidence type="ECO:0000313" key="4">
    <source>
        <dbReference type="Proteomes" id="UP001501594"/>
    </source>
</evidence>
<dbReference type="Pfam" id="PF04203">
    <property type="entry name" value="Sortase"/>
    <property type="match status" value="1"/>
</dbReference>
<dbReference type="InterPro" id="IPR005754">
    <property type="entry name" value="Sortase"/>
</dbReference>
<keyword evidence="1" id="KW-0378">Hydrolase</keyword>
<evidence type="ECO:0000256" key="2">
    <source>
        <dbReference type="SAM" id="MobiDB-lite"/>
    </source>
</evidence>
<proteinExistence type="predicted"/>
<dbReference type="InterPro" id="IPR023365">
    <property type="entry name" value="Sortase_dom-sf"/>
</dbReference>
<evidence type="ECO:0008006" key="5">
    <source>
        <dbReference type="Google" id="ProtNLM"/>
    </source>
</evidence>
<name>A0ABP8E3Q4_9MICO</name>
<feature type="region of interest" description="Disordered" evidence="2">
    <location>
        <begin position="40"/>
        <end position="80"/>
    </location>
</feature>
<dbReference type="SUPFAM" id="SSF63817">
    <property type="entry name" value="Sortase"/>
    <property type="match status" value="1"/>
</dbReference>
<gene>
    <name evidence="3" type="ORF">GCM10022256_24970</name>
</gene>
<sequence>MTRLPLRRRLGRRARSGASAAVAAIVAGLLVAGLAGCSGSGSRAAEPHAEPKQSSSAAPTPRPGAASGIQDPDTSSYGDVPTAGVVPVKVEIPAIGVTSGLEDLAIGPQGELDPPKAWLSAGWYAKGVVPGAVGPAIIAGHIDSPTGPAVFLHLHELKPGDTVRVTLSSGAVETFTVSGSRSALKSQFPTSDVYGTTPTPTLRLITCGGVFNPAIGHYDENLIVSADLTSATKPTH</sequence>
<dbReference type="RefSeq" id="WP_344796661.1">
    <property type="nucleotide sequence ID" value="NZ_BAABAU010000003.1"/>
</dbReference>
<accession>A0ABP8E3Q4</accession>
<evidence type="ECO:0000313" key="3">
    <source>
        <dbReference type="EMBL" id="GAA4266885.1"/>
    </source>
</evidence>
<evidence type="ECO:0000256" key="1">
    <source>
        <dbReference type="ARBA" id="ARBA00022801"/>
    </source>
</evidence>
<protein>
    <recommendedName>
        <fullName evidence="5">Sortase family protein</fullName>
    </recommendedName>
</protein>
<comment type="caution">
    <text evidence="3">The sequence shown here is derived from an EMBL/GenBank/DDBJ whole genome shotgun (WGS) entry which is preliminary data.</text>
</comment>
<reference evidence="4" key="1">
    <citation type="journal article" date="2019" name="Int. J. Syst. Evol. Microbiol.">
        <title>The Global Catalogue of Microorganisms (GCM) 10K type strain sequencing project: providing services to taxonomists for standard genome sequencing and annotation.</title>
        <authorList>
            <consortium name="The Broad Institute Genomics Platform"/>
            <consortium name="The Broad Institute Genome Sequencing Center for Infectious Disease"/>
            <person name="Wu L."/>
            <person name="Ma J."/>
        </authorList>
    </citation>
    <scope>NUCLEOTIDE SEQUENCE [LARGE SCALE GENOMIC DNA]</scope>
    <source>
        <strain evidence="4">JCM 17442</strain>
    </source>
</reference>
<dbReference type="EMBL" id="BAABAU010000003">
    <property type="protein sequence ID" value="GAA4266885.1"/>
    <property type="molecule type" value="Genomic_DNA"/>
</dbReference>
<dbReference type="InterPro" id="IPR042001">
    <property type="entry name" value="Sortase_F"/>
</dbReference>
<dbReference type="CDD" id="cd05829">
    <property type="entry name" value="Sortase_F"/>
    <property type="match status" value="1"/>
</dbReference>
<keyword evidence="4" id="KW-1185">Reference proteome</keyword>
<dbReference type="Proteomes" id="UP001501594">
    <property type="component" value="Unassembled WGS sequence"/>
</dbReference>